<gene>
    <name evidence="1" type="ORF">MgSA37_01981</name>
</gene>
<organism evidence="1 2">
    <name type="scientific">Mucilaginibacter gotjawali</name>
    <dbReference type="NCBI Taxonomy" id="1550579"/>
    <lineage>
        <taxon>Bacteria</taxon>
        <taxon>Pseudomonadati</taxon>
        <taxon>Bacteroidota</taxon>
        <taxon>Sphingobacteriia</taxon>
        <taxon>Sphingobacteriales</taxon>
        <taxon>Sphingobacteriaceae</taxon>
        <taxon>Mucilaginibacter</taxon>
    </lineage>
</organism>
<name>A0A0X8X1A1_9SPHI</name>
<accession>A0A0X8X1A1</accession>
<dbReference type="KEGG" id="mgot:MgSA37_01981"/>
<evidence type="ECO:0000313" key="2">
    <source>
        <dbReference type="Proteomes" id="UP000218263"/>
    </source>
</evidence>
<sequence>MINYREINCTDGQKNIMPKIILFHDQKHRARFYILLNFIV</sequence>
<dbReference type="Proteomes" id="UP000218263">
    <property type="component" value="Chromosome"/>
</dbReference>
<evidence type="ECO:0000313" key="1">
    <source>
        <dbReference type="EMBL" id="BAU53810.1"/>
    </source>
</evidence>
<protein>
    <submittedName>
        <fullName evidence="1">Uncharacterized protein</fullName>
    </submittedName>
</protein>
<dbReference type="AlphaFoldDB" id="A0A0X8X1A1"/>
<dbReference type="EMBL" id="AP017313">
    <property type="protein sequence ID" value="BAU53810.1"/>
    <property type="molecule type" value="Genomic_DNA"/>
</dbReference>
<proteinExistence type="predicted"/>
<keyword evidence="2" id="KW-1185">Reference proteome</keyword>
<reference evidence="1 2" key="1">
    <citation type="submission" date="2015-12" db="EMBL/GenBank/DDBJ databases">
        <title>Genome sequence of Mucilaginibacter gotjawali.</title>
        <authorList>
            <person name="Lee J.S."/>
            <person name="Lee K.C."/>
            <person name="Kim K.K."/>
            <person name="Lee B.W."/>
        </authorList>
    </citation>
    <scope>NUCLEOTIDE SEQUENCE [LARGE SCALE GENOMIC DNA]</scope>
    <source>
        <strain evidence="1 2">SA3-7</strain>
    </source>
</reference>